<dbReference type="GO" id="GO:0016787">
    <property type="term" value="F:hydrolase activity"/>
    <property type="evidence" value="ECO:0007669"/>
    <property type="project" value="UniProtKB-ARBA"/>
</dbReference>
<comment type="caution">
    <text evidence="1">The sequence shown here is derived from an EMBL/GenBank/DDBJ whole genome shotgun (WGS) entry which is preliminary data.</text>
</comment>
<accession>A0A2M9CKD8</accession>
<organism evidence="1 2">
    <name type="scientific">Diaminobutyricimonas aerilata</name>
    <dbReference type="NCBI Taxonomy" id="1162967"/>
    <lineage>
        <taxon>Bacteria</taxon>
        <taxon>Bacillati</taxon>
        <taxon>Actinomycetota</taxon>
        <taxon>Actinomycetes</taxon>
        <taxon>Micrococcales</taxon>
        <taxon>Microbacteriaceae</taxon>
        <taxon>Diaminobutyricimonas</taxon>
    </lineage>
</organism>
<reference evidence="1 2" key="1">
    <citation type="submission" date="2017-11" db="EMBL/GenBank/DDBJ databases">
        <title>Genomic Encyclopedia of Archaeal and Bacterial Type Strains, Phase II (KMG-II): From Individual Species to Whole Genera.</title>
        <authorList>
            <person name="Goeker M."/>
        </authorList>
    </citation>
    <scope>NUCLEOTIDE SEQUENCE [LARGE SCALE GENOMIC DNA]</scope>
    <source>
        <strain evidence="1 2">DSM 27393</strain>
    </source>
</reference>
<dbReference type="RefSeq" id="WP_100364562.1">
    <property type="nucleotide sequence ID" value="NZ_PGFF01000001.1"/>
</dbReference>
<sequence length="370" mass="39363">MLPARPSHRFSLADVLPDSLEAVRGRPNRLGLPRVSKVVVLLVDGMGAANLRGASGYARTLASASSRTIASTFPSTTASALATLTTGVLPGRHGLVGYSVYDSARDRVVNQLTGWDDGMRPLDWQAEPTVFERATAEGMSAFVVGHPKFSASGYTAAVLRGAQYQGAATLDERVSTTRRLLDRMDRGVVYLYVPELDKAGHDSGTASDRWLATLEDIDAAVTRLASSLRRDEGLLVTADHGMVDVSGEDHVIADVALLEGVRHVAGEPRCVQLVVEQGADASAVAERWRAAVGSRAWVAERREVVDAGWFGPVDDSVLDRIGDVLVLARGRTAVYADPDDPGRGMIGQHGSITPDEASVPLLAFGAFAPR</sequence>
<dbReference type="Gene3D" id="3.40.720.10">
    <property type="entry name" value="Alkaline Phosphatase, subunit A"/>
    <property type="match status" value="1"/>
</dbReference>
<dbReference type="InterPro" id="IPR002591">
    <property type="entry name" value="Phosphodiest/P_Trfase"/>
</dbReference>
<dbReference type="AlphaFoldDB" id="A0A2M9CKD8"/>
<keyword evidence="2" id="KW-1185">Reference proteome</keyword>
<proteinExistence type="predicted"/>
<gene>
    <name evidence="1" type="ORF">CLV46_1934</name>
</gene>
<evidence type="ECO:0000313" key="1">
    <source>
        <dbReference type="EMBL" id="PJJ72363.1"/>
    </source>
</evidence>
<name>A0A2M9CKD8_9MICO</name>
<dbReference type="Proteomes" id="UP000228758">
    <property type="component" value="Unassembled WGS sequence"/>
</dbReference>
<dbReference type="PANTHER" id="PTHR10151">
    <property type="entry name" value="ECTONUCLEOTIDE PYROPHOSPHATASE/PHOSPHODIESTERASE"/>
    <property type="match status" value="1"/>
</dbReference>
<protein>
    <submittedName>
        <fullName evidence="1">Type I phosphodiesterase/nucleotide pyrophosphatase</fullName>
    </submittedName>
</protein>
<dbReference type="PANTHER" id="PTHR10151:SF120">
    <property type="entry name" value="BIS(5'-ADENOSYL)-TRIPHOSPHATASE"/>
    <property type="match status" value="1"/>
</dbReference>
<dbReference type="OrthoDB" id="9779267at2"/>
<dbReference type="InterPro" id="IPR017850">
    <property type="entry name" value="Alkaline_phosphatase_core_sf"/>
</dbReference>
<dbReference type="SUPFAM" id="SSF53649">
    <property type="entry name" value="Alkaline phosphatase-like"/>
    <property type="match status" value="1"/>
</dbReference>
<dbReference type="EMBL" id="PGFF01000001">
    <property type="protein sequence ID" value="PJJ72363.1"/>
    <property type="molecule type" value="Genomic_DNA"/>
</dbReference>
<dbReference type="Pfam" id="PF01663">
    <property type="entry name" value="Phosphodiest"/>
    <property type="match status" value="1"/>
</dbReference>
<evidence type="ECO:0000313" key="2">
    <source>
        <dbReference type="Proteomes" id="UP000228758"/>
    </source>
</evidence>